<proteinExistence type="predicted"/>
<comment type="caution">
    <text evidence="1">The sequence shown here is derived from an EMBL/GenBank/DDBJ whole genome shotgun (WGS) entry which is preliminary data.</text>
</comment>
<keyword evidence="2" id="KW-1185">Reference proteome</keyword>
<sequence>MIPIFVDSNNRFGPTATRQAHHKQHSNFRWEISQHFSRSNVSSEKINMAYKEEAMAIAYGLILTEKNITKRKDIYERRHCEQGLYLLHYSYFSIKIHLGTFTLLPRIKLLHSINLQPGKSEFMSSPSWCSSLLLVFVCIASNCNRNHLECRSWV</sequence>
<name>A0ABV0UUJ4_9TELE</name>
<organism evidence="1 2">
    <name type="scientific">Ilyodon furcidens</name>
    <name type="common">goldbreast splitfin</name>
    <dbReference type="NCBI Taxonomy" id="33524"/>
    <lineage>
        <taxon>Eukaryota</taxon>
        <taxon>Metazoa</taxon>
        <taxon>Chordata</taxon>
        <taxon>Craniata</taxon>
        <taxon>Vertebrata</taxon>
        <taxon>Euteleostomi</taxon>
        <taxon>Actinopterygii</taxon>
        <taxon>Neopterygii</taxon>
        <taxon>Teleostei</taxon>
        <taxon>Neoteleostei</taxon>
        <taxon>Acanthomorphata</taxon>
        <taxon>Ovalentaria</taxon>
        <taxon>Atherinomorphae</taxon>
        <taxon>Cyprinodontiformes</taxon>
        <taxon>Goodeidae</taxon>
        <taxon>Ilyodon</taxon>
    </lineage>
</organism>
<dbReference type="Proteomes" id="UP001482620">
    <property type="component" value="Unassembled WGS sequence"/>
</dbReference>
<accession>A0ABV0UUJ4</accession>
<evidence type="ECO:0000313" key="2">
    <source>
        <dbReference type="Proteomes" id="UP001482620"/>
    </source>
</evidence>
<protein>
    <submittedName>
        <fullName evidence="1">Uncharacterized protein</fullName>
    </submittedName>
</protein>
<dbReference type="EMBL" id="JAHRIQ010083798">
    <property type="protein sequence ID" value="MEQ2248883.1"/>
    <property type="molecule type" value="Genomic_DNA"/>
</dbReference>
<gene>
    <name evidence="1" type="ORF">ILYODFUR_023526</name>
</gene>
<reference evidence="1 2" key="1">
    <citation type="submission" date="2021-06" db="EMBL/GenBank/DDBJ databases">
        <authorList>
            <person name="Palmer J.M."/>
        </authorList>
    </citation>
    <scope>NUCLEOTIDE SEQUENCE [LARGE SCALE GENOMIC DNA]</scope>
    <source>
        <strain evidence="2">if_2019</strain>
        <tissue evidence="1">Muscle</tissue>
    </source>
</reference>
<evidence type="ECO:0000313" key="1">
    <source>
        <dbReference type="EMBL" id="MEQ2248883.1"/>
    </source>
</evidence>